<accession>A0A318L9R6</accession>
<protein>
    <recommendedName>
        <fullName evidence="3">ESX-1 secretion-associated protein</fullName>
    </recommendedName>
</protein>
<dbReference type="EMBL" id="MASU01000022">
    <property type="protein sequence ID" value="PXY18228.1"/>
    <property type="molecule type" value="Genomic_DNA"/>
</dbReference>
<comment type="caution">
    <text evidence="1">The sequence shown here is derived from an EMBL/GenBank/DDBJ whole genome shotgun (WGS) entry which is preliminary data.</text>
</comment>
<evidence type="ECO:0008006" key="3">
    <source>
        <dbReference type="Google" id="ProtNLM"/>
    </source>
</evidence>
<reference evidence="1 2" key="1">
    <citation type="submission" date="2016-07" db="EMBL/GenBank/DDBJ databases">
        <title>Draft genome sequence of Prauserella sp. YIM 121212, isolated from alkaline soil.</title>
        <authorList>
            <person name="Ruckert C."/>
            <person name="Albersmeier A."/>
            <person name="Jiang C.-L."/>
            <person name="Jiang Y."/>
            <person name="Kalinowski J."/>
            <person name="Schneider O."/>
            <person name="Winkler A."/>
            <person name="Zotchev S.B."/>
        </authorList>
    </citation>
    <scope>NUCLEOTIDE SEQUENCE [LARGE SCALE GENOMIC DNA]</scope>
    <source>
        <strain evidence="1 2">YIM 121212</strain>
    </source>
</reference>
<sequence>MDGTPHRGFWVDEGAYADYARAIDPTGDDLRGASDSHLAPHVELAGAGFSAMGSEAGFAGAYANRMRGLQERLSRLGGQWQQMGDAARQTSANYDAVEADQQATIERLGKELR</sequence>
<dbReference type="Gene3D" id="1.10.287.1060">
    <property type="entry name" value="ESAT-6-like"/>
    <property type="match status" value="1"/>
</dbReference>
<dbReference type="Proteomes" id="UP000247892">
    <property type="component" value="Unassembled WGS sequence"/>
</dbReference>
<evidence type="ECO:0000313" key="2">
    <source>
        <dbReference type="Proteomes" id="UP000247892"/>
    </source>
</evidence>
<dbReference type="RefSeq" id="WP_110343691.1">
    <property type="nucleotide sequence ID" value="NZ_JBHVKT010000100.1"/>
</dbReference>
<proteinExistence type="predicted"/>
<evidence type="ECO:0000313" key="1">
    <source>
        <dbReference type="EMBL" id="PXY18228.1"/>
    </source>
</evidence>
<dbReference type="AlphaFoldDB" id="A0A318L9R6"/>
<organism evidence="1 2">
    <name type="scientific">Prauserella flavalba</name>
    <dbReference type="NCBI Taxonomy" id="1477506"/>
    <lineage>
        <taxon>Bacteria</taxon>
        <taxon>Bacillati</taxon>
        <taxon>Actinomycetota</taxon>
        <taxon>Actinomycetes</taxon>
        <taxon>Pseudonocardiales</taxon>
        <taxon>Pseudonocardiaceae</taxon>
        <taxon>Prauserella</taxon>
    </lineage>
</organism>
<name>A0A318L9R6_9PSEU</name>
<gene>
    <name evidence="1" type="ORF">BA062_35845</name>
</gene>
<keyword evidence="2" id="KW-1185">Reference proteome</keyword>
<dbReference type="OrthoDB" id="3625451at2"/>